<dbReference type="SMART" id="SM01008">
    <property type="entry name" value="Ald_Xan_dh_C"/>
    <property type="match status" value="1"/>
</dbReference>
<dbReference type="GO" id="GO:0016491">
    <property type="term" value="F:oxidoreductase activity"/>
    <property type="evidence" value="ECO:0007669"/>
    <property type="project" value="InterPro"/>
</dbReference>
<dbReference type="Pfam" id="PF02738">
    <property type="entry name" value="MoCoBD_1"/>
    <property type="match status" value="1"/>
</dbReference>
<organism evidence="4">
    <name type="scientific">Candidatus Kentrum sp. UNK</name>
    <dbReference type="NCBI Taxonomy" id="2126344"/>
    <lineage>
        <taxon>Bacteria</taxon>
        <taxon>Pseudomonadati</taxon>
        <taxon>Pseudomonadota</taxon>
        <taxon>Gammaproteobacteria</taxon>
        <taxon>Candidatus Kentrum</taxon>
    </lineage>
</organism>
<dbReference type="PANTHER" id="PTHR45444">
    <property type="entry name" value="XANTHINE DEHYDROGENASE"/>
    <property type="match status" value="1"/>
</dbReference>
<dbReference type="AlphaFoldDB" id="A0A451B4V1"/>
<gene>
    <name evidence="3" type="ORF">BECKUNK1418G_GA0071005_11875</name>
    <name evidence="4" type="ORF">BECKUNK1418H_GA0071006_11865</name>
</gene>
<comment type="cofactor">
    <cofactor evidence="1">
        <name>Mo-molybdopterin cytosine dinucleotide</name>
        <dbReference type="ChEBI" id="CHEBI:71308"/>
    </cofactor>
</comment>
<dbReference type="FunFam" id="3.30.365.10:FF:000001">
    <property type="entry name" value="Xanthine dehydrogenase oxidase"/>
    <property type="match status" value="1"/>
</dbReference>
<dbReference type="Gene3D" id="3.90.1170.50">
    <property type="entry name" value="Aldehyde oxidase/xanthine dehydrogenase, a/b hammerhead"/>
    <property type="match status" value="1"/>
</dbReference>
<protein>
    <submittedName>
        <fullName evidence="4">Aldehyde oxidase and xanthine dehydrogenase, a/b hammerhead domain</fullName>
    </submittedName>
</protein>
<dbReference type="InterPro" id="IPR008274">
    <property type="entry name" value="AldOxase/xan_DH_MoCoBD1"/>
</dbReference>
<dbReference type="Pfam" id="PF01315">
    <property type="entry name" value="Ald_Xan_dh_C"/>
    <property type="match status" value="1"/>
</dbReference>
<dbReference type="SUPFAM" id="SSF54665">
    <property type="entry name" value="CO dehydrogenase molybdoprotein N-domain-like"/>
    <property type="match status" value="1"/>
</dbReference>
<dbReference type="InterPro" id="IPR037165">
    <property type="entry name" value="AldOxase/xan_DH_Mopterin-bd_sf"/>
</dbReference>
<evidence type="ECO:0000313" key="4">
    <source>
        <dbReference type="EMBL" id="VFK73314.1"/>
    </source>
</evidence>
<evidence type="ECO:0000313" key="3">
    <source>
        <dbReference type="EMBL" id="VFK68034.1"/>
    </source>
</evidence>
<dbReference type="Gene3D" id="3.30.365.10">
    <property type="entry name" value="Aldehyde oxidase/xanthine dehydrogenase, molybdopterin binding domain"/>
    <property type="match status" value="2"/>
</dbReference>
<name>A0A451B4V1_9GAMM</name>
<evidence type="ECO:0000259" key="2">
    <source>
        <dbReference type="SMART" id="SM01008"/>
    </source>
</evidence>
<reference evidence="4" key="1">
    <citation type="submission" date="2019-02" db="EMBL/GenBank/DDBJ databases">
        <authorList>
            <person name="Gruber-Vodicka R. H."/>
            <person name="Seah K. B. B."/>
        </authorList>
    </citation>
    <scope>NUCLEOTIDE SEQUENCE</scope>
    <source>
        <strain evidence="4">BECK_BY19</strain>
        <strain evidence="3">BECK_BY8</strain>
    </source>
</reference>
<dbReference type="PANTHER" id="PTHR45444:SF3">
    <property type="entry name" value="XANTHINE DEHYDROGENASE"/>
    <property type="match status" value="1"/>
</dbReference>
<dbReference type="InterPro" id="IPR036856">
    <property type="entry name" value="Ald_Oxase/Xan_DH_a/b_sf"/>
</dbReference>
<dbReference type="GO" id="GO:0005506">
    <property type="term" value="F:iron ion binding"/>
    <property type="evidence" value="ECO:0007669"/>
    <property type="project" value="InterPro"/>
</dbReference>
<feature type="domain" description="Aldehyde oxidase/xanthine dehydrogenase a/b hammerhead" evidence="2">
    <location>
        <begin position="11"/>
        <end position="118"/>
    </location>
</feature>
<evidence type="ECO:0000256" key="1">
    <source>
        <dbReference type="ARBA" id="ARBA00053029"/>
    </source>
</evidence>
<proteinExistence type="predicted"/>
<dbReference type="EMBL" id="CAADFZ010000187">
    <property type="protein sequence ID" value="VFK68034.1"/>
    <property type="molecule type" value="Genomic_DNA"/>
</dbReference>
<accession>A0A451B4V1</accession>
<dbReference type="EMBL" id="CAADGD010000186">
    <property type="protein sequence ID" value="VFK73314.1"/>
    <property type="molecule type" value="Genomic_DNA"/>
</dbReference>
<dbReference type="SUPFAM" id="SSF56003">
    <property type="entry name" value="Molybdenum cofactor-binding domain"/>
    <property type="match status" value="1"/>
</dbReference>
<dbReference type="InterPro" id="IPR016208">
    <property type="entry name" value="Ald_Oxase/xanthine_DH-like"/>
</dbReference>
<dbReference type="InterPro" id="IPR000674">
    <property type="entry name" value="Ald_Oxase/Xan_DH_a/b"/>
</dbReference>
<sequence length="388" mass="41758">MKNTDTVLHVRGESQFIDDIPAPEGMLHAAIFSSPIAHGKLTKLDVAAAEQAEGIHGVFTAEDIPGENQIGNIIPDEPLLATGKVVYVGQPIAIVVGESAEMARAAARMIETKFEALPAIFDARDAHARGQLIVPLRTFSLGNVDDVWQECHVVAEGTAESGGQEHIYLETQRALAYPTESGGVKVMSSTQSPNAVQSVIARVLGIPMHRIEVDVPRLGGGFGGKEEQATPWATMVALAAFRLKRPVKLVLSREEDMRMTGKRHPYSSDFKIGLTREGKILAYQVTFYQNAGAMADVSSAVLARTLLHSTNSYFVPNVKATGFSCRTNLPPNTAFRGFGGPQAIFAMESAIFKVGEEIGIEPSIIQKKGSPPDRVGNEAYYPALLLHG</sequence>